<dbReference type="Pfam" id="PF03795">
    <property type="entry name" value="YCII"/>
    <property type="match status" value="1"/>
</dbReference>
<evidence type="ECO:0000313" key="3">
    <source>
        <dbReference type="EMBL" id="GAA1678246.1"/>
    </source>
</evidence>
<proteinExistence type="inferred from homology"/>
<evidence type="ECO:0000313" key="4">
    <source>
        <dbReference type="Proteomes" id="UP001500280"/>
    </source>
</evidence>
<dbReference type="InterPro" id="IPR011008">
    <property type="entry name" value="Dimeric_a/b-barrel"/>
</dbReference>
<evidence type="ECO:0000256" key="1">
    <source>
        <dbReference type="ARBA" id="ARBA00007689"/>
    </source>
</evidence>
<accession>A0ABN2GXN4</accession>
<dbReference type="Gene3D" id="3.30.70.1060">
    <property type="entry name" value="Dimeric alpha+beta barrel"/>
    <property type="match status" value="1"/>
</dbReference>
<dbReference type="EMBL" id="BAAANF010000007">
    <property type="protein sequence ID" value="GAA1678246.1"/>
    <property type="molecule type" value="Genomic_DNA"/>
</dbReference>
<dbReference type="Proteomes" id="UP001500280">
    <property type="component" value="Unassembled WGS sequence"/>
</dbReference>
<dbReference type="SUPFAM" id="SSF54909">
    <property type="entry name" value="Dimeric alpha+beta barrel"/>
    <property type="match status" value="1"/>
</dbReference>
<feature type="domain" description="YCII-related" evidence="2">
    <location>
        <begin position="48"/>
        <end position="102"/>
    </location>
</feature>
<dbReference type="InterPro" id="IPR005545">
    <property type="entry name" value="YCII"/>
</dbReference>
<gene>
    <name evidence="3" type="ORF">GCM10009745_22240</name>
</gene>
<dbReference type="RefSeq" id="WP_344149167.1">
    <property type="nucleotide sequence ID" value="NZ_BAAANF010000007.1"/>
</dbReference>
<sequence>MTYYLISFDRGAMDHIPEEDFPQVGKESHAVCREAKDAGVLVFAGGVHYDTDEPLLAADPAVVGTDGVITDGPYPESKELIGGVTIVDVPTREEALRWAAKIAVACRCAQDVRRFMDDPERV</sequence>
<protein>
    <submittedName>
        <fullName evidence="3">YciI family protein</fullName>
    </submittedName>
</protein>
<comment type="similarity">
    <text evidence="1">Belongs to the YciI family.</text>
</comment>
<name>A0ABN2GXN4_9ACTN</name>
<evidence type="ECO:0000259" key="2">
    <source>
        <dbReference type="Pfam" id="PF03795"/>
    </source>
</evidence>
<keyword evidence="4" id="KW-1185">Reference proteome</keyword>
<comment type="caution">
    <text evidence="3">The sequence shown here is derived from an EMBL/GenBank/DDBJ whole genome shotgun (WGS) entry which is preliminary data.</text>
</comment>
<reference evidence="3 4" key="1">
    <citation type="journal article" date="2019" name="Int. J. Syst. Evol. Microbiol.">
        <title>The Global Catalogue of Microorganisms (GCM) 10K type strain sequencing project: providing services to taxonomists for standard genome sequencing and annotation.</title>
        <authorList>
            <consortium name="The Broad Institute Genomics Platform"/>
            <consortium name="The Broad Institute Genome Sequencing Center for Infectious Disease"/>
            <person name="Wu L."/>
            <person name="Ma J."/>
        </authorList>
    </citation>
    <scope>NUCLEOTIDE SEQUENCE [LARGE SCALE GENOMIC DNA]</scope>
    <source>
        <strain evidence="3 4">JCM 14307</strain>
    </source>
</reference>
<organism evidence="3 4">
    <name type="scientific">Kribbella yunnanensis</name>
    <dbReference type="NCBI Taxonomy" id="190194"/>
    <lineage>
        <taxon>Bacteria</taxon>
        <taxon>Bacillati</taxon>
        <taxon>Actinomycetota</taxon>
        <taxon>Actinomycetes</taxon>
        <taxon>Propionibacteriales</taxon>
        <taxon>Kribbellaceae</taxon>
        <taxon>Kribbella</taxon>
    </lineage>
</organism>